<evidence type="ECO:0000313" key="2">
    <source>
        <dbReference type="EMBL" id="MEC5385389.1"/>
    </source>
</evidence>
<proteinExistence type="predicted"/>
<dbReference type="EMBL" id="JAYXHS010000001">
    <property type="protein sequence ID" value="MEC5385389.1"/>
    <property type="molecule type" value="Genomic_DNA"/>
</dbReference>
<dbReference type="PANTHER" id="PTHR14237:SF19">
    <property type="entry name" value="MITOCHONDRIAL AMIDOXIME REDUCING COMPONENT 1"/>
    <property type="match status" value="1"/>
</dbReference>
<dbReference type="RefSeq" id="WP_327598346.1">
    <property type="nucleotide sequence ID" value="NZ_JAYXHS010000001.1"/>
</dbReference>
<dbReference type="Pfam" id="PF03476">
    <property type="entry name" value="MOSC_N"/>
    <property type="match status" value="1"/>
</dbReference>
<name>A0ABU6K0C0_9RHOO</name>
<feature type="domain" description="MOSC" evidence="1">
    <location>
        <begin position="116"/>
        <end position="264"/>
    </location>
</feature>
<organism evidence="2 3">
    <name type="scientific">Uliginosibacterium silvisoli</name>
    <dbReference type="NCBI Taxonomy" id="3114758"/>
    <lineage>
        <taxon>Bacteria</taxon>
        <taxon>Pseudomonadati</taxon>
        <taxon>Pseudomonadota</taxon>
        <taxon>Betaproteobacteria</taxon>
        <taxon>Rhodocyclales</taxon>
        <taxon>Zoogloeaceae</taxon>
        <taxon>Uliginosibacterium</taxon>
    </lineage>
</organism>
<dbReference type="InterPro" id="IPR005302">
    <property type="entry name" value="MoCF_Sase_C"/>
</dbReference>
<dbReference type="InterPro" id="IPR005303">
    <property type="entry name" value="MOCOS_middle"/>
</dbReference>
<reference evidence="2 3" key="1">
    <citation type="submission" date="2024-01" db="EMBL/GenBank/DDBJ databases">
        <title>Uliginosibacterium soil sp. nov.</title>
        <authorList>
            <person name="Lv Y."/>
        </authorList>
    </citation>
    <scope>NUCLEOTIDE SEQUENCE [LARGE SCALE GENOMIC DNA]</scope>
    <source>
        <strain evidence="2 3">H3</strain>
    </source>
</reference>
<comment type="caution">
    <text evidence="2">The sequence shown here is derived from an EMBL/GenBank/DDBJ whole genome shotgun (WGS) entry which is preliminary data.</text>
</comment>
<keyword evidence="3" id="KW-1185">Reference proteome</keyword>
<dbReference type="SUPFAM" id="SSF50800">
    <property type="entry name" value="PK beta-barrel domain-like"/>
    <property type="match status" value="1"/>
</dbReference>
<evidence type="ECO:0000259" key="1">
    <source>
        <dbReference type="PROSITE" id="PS51340"/>
    </source>
</evidence>
<dbReference type="Pfam" id="PF03473">
    <property type="entry name" value="MOSC"/>
    <property type="match status" value="1"/>
</dbReference>
<evidence type="ECO:0000313" key="3">
    <source>
        <dbReference type="Proteomes" id="UP001331561"/>
    </source>
</evidence>
<dbReference type="PANTHER" id="PTHR14237">
    <property type="entry name" value="MOLYBDOPTERIN COFACTOR SULFURASE MOSC"/>
    <property type="match status" value="1"/>
</dbReference>
<accession>A0ABU6K0C0</accession>
<sequence>MTELTGLLRFPVKSCRGEHLQWSHVVPMGLSYDRNWMVADAEGHMITGRDESRLVQIAAVAEEGGETLHLSAPGMHDLHVSRHALCIDQPAQVWRDTFTAYGGYSPANAWLSQFLEREVQLLHIGEHSTRRSQKRPHLPDLSFADGFPLLLLNTASLDDLNARIGREMVIERFRPNLVVSGAPAFAEDGWQRLRIGDVNFVLEKPCERCVFTTVDPDTGERSSDQEPLRSLARFRKRPEGVVFCMNLRAENEGEISVGMQVEVLA</sequence>
<dbReference type="PROSITE" id="PS51340">
    <property type="entry name" value="MOSC"/>
    <property type="match status" value="1"/>
</dbReference>
<dbReference type="SUPFAM" id="SSF141673">
    <property type="entry name" value="MOSC N-terminal domain-like"/>
    <property type="match status" value="1"/>
</dbReference>
<dbReference type="InterPro" id="IPR011037">
    <property type="entry name" value="Pyrv_Knase-like_insert_dom_sf"/>
</dbReference>
<dbReference type="Proteomes" id="UP001331561">
    <property type="component" value="Unassembled WGS sequence"/>
</dbReference>
<protein>
    <submittedName>
        <fullName evidence="2">MOSC domain-containing protein</fullName>
    </submittedName>
</protein>
<gene>
    <name evidence="2" type="ORF">VVD49_06615</name>
</gene>